<reference evidence="2 3" key="1">
    <citation type="submission" date="2020-04" db="EMBL/GenBank/DDBJ databases">
        <title>Pseudoalteromonas caenipelagi sp. nov., isolated from a tidal flat.</title>
        <authorList>
            <person name="Park S."/>
            <person name="Yoon J.-H."/>
        </authorList>
    </citation>
    <scope>NUCLEOTIDE SEQUENCE [LARGE SCALE GENOMIC DNA]</scope>
    <source>
        <strain evidence="2 3">JBTF-M23</strain>
    </source>
</reference>
<feature type="region of interest" description="Disordered" evidence="1">
    <location>
        <begin position="84"/>
        <end position="123"/>
    </location>
</feature>
<sequence>MGKLGNALTNQDINSLVVHVETIAQQPNDCKETESALNTISDALTQLTNVQERKIHEQKVHAQSAEVSNEQIINILNAVARTKSDGSSEHIEHNTIASQGKVEVQQQEHKEDIESLLPKQPLP</sequence>
<evidence type="ECO:0000256" key="1">
    <source>
        <dbReference type="SAM" id="MobiDB-lite"/>
    </source>
</evidence>
<gene>
    <name evidence="2" type="ORF">HG263_03655</name>
</gene>
<comment type="caution">
    <text evidence="2">The sequence shown here is derived from an EMBL/GenBank/DDBJ whole genome shotgun (WGS) entry which is preliminary data.</text>
</comment>
<organism evidence="2 3">
    <name type="scientific">Pseudoalteromonas caenipelagi</name>
    <dbReference type="NCBI Taxonomy" id="2726988"/>
    <lineage>
        <taxon>Bacteria</taxon>
        <taxon>Pseudomonadati</taxon>
        <taxon>Pseudomonadota</taxon>
        <taxon>Gammaproteobacteria</taxon>
        <taxon>Alteromonadales</taxon>
        <taxon>Pseudoalteromonadaceae</taxon>
        <taxon>Pseudoalteromonas</taxon>
    </lineage>
</organism>
<accession>A0A849V9S5</accession>
<keyword evidence="3" id="KW-1185">Reference proteome</keyword>
<protein>
    <submittedName>
        <fullName evidence="2">Uncharacterized protein</fullName>
    </submittedName>
</protein>
<dbReference type="AlphaFoldDB" id="A0A849V9S5"/>
<name>A0A849V9S5_9GAMM</name>
<evidence type="ECO:0000313" key="3">
    <source>
        <dbReference type="Proteomes" id="UP000586305"/>
    </source>
</evidence>
<evidence type="ECO:0000313" key="2">
    <source>
        <dbReference type="EMBL" id="NOU49638.1"/>
    </source>
</evidence>
<dbReference type="Proteomes" id="UP000586305">
    <property type="component" value="Unassembled WGS sequence"/>
</dbReference>
<dbReference type="EMBL" id="JABBPG010000001">
    <property type="protein sequence ID" value="NOU49638.1"/>
    <property type="molecule type" value="Genomic_DNA"/>
</dbReference>
<proteinExistence type="predicted"/>
<feature type="compositionally biased region" description="Basic and acidic residues" evidence="1">
    <location>
        <begin position="84"/>
        <end position="93"/>
    </location>
</feature>
<dbReference type="RefSeq" id="WP_171624702.1">
    <property type="nucleotide sequence ID" value="NZ_JABBPG010000001.1"/>
</dbReference>